<dbReference type="InterPro" id="IPR016039">
    <property type="entry name" value="Thiolase-like"/>
</dbReference>
<dbReference type="InterPro" id="IPR042104">
    <property type="entry name" value="PKS_dehydratase_sf"/>
</dbReference>
<dbReference type="PANTHER" id="PTHR43074:SF1">
    <property type="entry name" value="BETA-KETOACYL SYNTHASE FAMILY PROTEIN-RELATED"/>
    <property type="match status" value="1"/>
</dbReference>
<dbReference type="PROSITE" id="PS50075">
    <property type="entry name" value="CARRIER"/>
    <property type="match status" value="1"/>
</dbReference>
<dbReference type="SMART" id="SM00825">
    <property type="entry name" value="PKS_KS"/>
    <property type="match status" value="1"/>
</dbReference>
<reference evidence="11" key="1">
    <citation type="submission" date="2015-09" db="EMBL/GenBank/DDBJ databases">
        <authorList>
            <person name="Graham D.E."/>
            <person name="Mahan K.M."/>
            <person name="Klingeman D.M."/>
            <person name="Fida T."/>
            <person name="Giannone R.J."/>
            <person name="Hettich R.L."/>
            <person name="Parry R.J."/>
            <person name="Spain J.C."/>
        </authorList>
    </citation>
    <scope>NUCLEOTIDE SEQUENCE [LARGE SCALE GENOMIC DNA]</scope>
    <source>
        <strain evidence="11">JCM 4701</strain>
    </source>
</reference>
<dbReference type="InterPro" id="IPR036736">
    <property type="entry name" value="ACP-like_sf"/>
</dbReference>
<feature type="domain" description="Ketosynthase family 3 (KS3)" evidence="8">
    <location>
        <begin position="13"/>
        <end position="469"/>
    </location>
</feature>
<protein>
    <submittedName>
        <fullName evidence="10">Uncharacterized protein</fullName>
    </submittedName>
</protein>
<dbReference type="SMART" id="SM00822">
    <property type="entry name" value="PKS_KR"/>
    <property type="match status" value="1"/>
</dbReference>
<dbReference type="PROSITE" id="PS52019">
    <property type="entry name" value="PKS_MFAS_DH"/>
    <property type="match status" value="1"/>
</dbReference>
<dbReference type="Gene3D" id="3.40.50.720">
    <property type="entry name" value="NAD(P)-binding Rossmann-like Domain"/>
    <property type="match status" value="1"/>
</dbReference>
<keyword evidence="4" id="KW-0045">Antibiotic biosynthesis</keyword>
<dbReference type="SMART" id="SM00827">
    <property type="entry name" value="PKS_AT"/>
    <property type="match status" value="1"/>
</dbReference>
<dbReference type="InterPro" id="IPR001227">
    <property type="entry name" value="Ac_transferase_dom_sf"/>
</dbReference>
<evidence type="ECO:0000259" key="9">
    <source>
        <dbReference type="PROSITE" id="PS52019"/>
    </source>
</evidence>
<feature type="domain" description="Carrier" evidence="7">
    <location>
        <begin position="1132"/>
        <end position="1212"/>
    </location>
</feature>
<dbReference type="GO" id="GO:0017000">
    <property type="term" value="P:antibiotic biosynthetic process"/>
    <property type="evidence" value="ECO:0007669"/>
    <property type="project" value="UniProtKB-KW"/>
</dbReference>
<dbReference type="InterPro" id="IPR049552">
    <property type="entry name" value="PKS_DH_N"/>
</dbReference>
<dbReference type="Pfam" id="PF00109">
    <property type="entry name" value="ketoacyl-synt"/>
    <property type="match status" value="1"/>
</dbReference>
<dbReference type="RefSeq" id="WP_258017724.1">
    <property type="nucleotide sequence ID" value="NZ_LJSN01000002.1"/>
</dbReference>
<dbReference type="Gene3D" id="1.10.1200.10">
    <property type="entry name" value="ACP-like"/>
    <property type="match status" value="1"/>
</dbReference>
<feature type="domain" description="PKS/mFAS DH" evidence="9">
    <location>
        <begin position="1769"/>
        <end position="2054"/>
    </location>
</feature>
<evidence type="ECO:0000256" key="1">
    <source>
        <dbReference type="ARBA" id="ARBA00022450"/>
    </source>
</evidence>
<dbReference type="InterPro" id="IPR016035">
    <property type="entry name" value="Acyl_Trfase/lysoPLipase"/>
</dbReference>
<dbReference type="Proteomes" id="UP000236047">
    <property type="component" value="Unassembled WGS sequence"/>
</dbReference>
<dbReference type="InterPro" id="IPR013968">
    <property type="entry name" value="PKS_KR"/>
</dbReference>
<dbReference type="PROSITE" id="PS52004">
    <property type="entry name" value="KS3_2"/>
    <property type="match status" value="1"/>
</dbReference>
<dbReference type="EMBL" id="LJSN01000002">
    <property type="protein sequence ID" value="PNE41549.1"/>
    <property type="molecule type" value="Genomic_DNA"/>
</dbReference>
<keyword evidence="11" id="KW-1185">Reference proteome</keyword>
<evidence type="ECO:0000313" key="10">
    <source>
        <dbReference type="EMBL" id="PNE41549.1"/>
    </source>
</evidence>
<name>A0A2N8PKJ6_STRNR</name>
<feature type="region of interest" description="Disordered" evidence="6">
    <location>
        <begin position="1453"/>
        <end position="1487"/>
    </location>
</feature>
<dbReference type="InterPro" id="IPR057326">
    <property type="entry name" value="KR_dom"/>
</dbReference>
<dbReference type="InterPro" id="IPR014030">
    <property type="entry name" value="Ketoacyl_synth_N"/>
</dbReference>
<dbReference type="Pfam" id="PF00698">
    <property type="entry name" value="Acyl_transf_1"/>
    <property type="match status" value="1"/>
</dbReference>
<evidence type="ECO:0000256" key="3">
    <source>
        <dbReference type="ARBA" id="ARBA00022679"/>
    </source>
</evidence>
<organism evidence="10 11">
    <name type="scientific">Streptomyces noursei</name>
    <name type="common">Streptomyces albulus</name>
    <dbReference type="NCBI Taxonomy" id="1971"/>
    <lineage>
        <taxon>Bacteria</taxon>
        <taxon>Bacillati</taxon>
        <taxon>Actinomycetota</taxon>
        <taxon>Actinomycetes</taxon>
        <taxon>Kitasatosporales</taxon>
        <taxon>Streptomycetaceae</taxon>
        <taxon>Streptomyces</taxon>
    </lineage>
</organism>
<keyword evidence="2" id="KW-0597">Phosphoprotein</keyword>
<dbReference type="InterPro" id="IPR052568">
    <property type="entry name" value="PKS-FAS_Synthase"/>
</dbReference>
<dbReference type="CDD" id="cd00833">
    <property type="entry name" value="PKS"/>
    <property type="match status" value="1"/>
</dbReference>
<proteinExistence type="predicted"/>
<keyword evidence="3" id="KW-0808">Transferase</keyword>
<dbReference type="SUPFAM" id="SSF53901">
    <property type="entry name" value="Thiolase-like"/>
    <property type="match status" value="1"/>
</dbReference>
<feature type="region of interest" description="Disordered" evidence="6">
    <location>
        <begin position="1057"/>
        <end position="1105"/>
    </location>
</feature>
<dbReference type="InterPro" id="IPR006162">
    <property type="entry name" value="Ppantetheine_attach_site"/>
</dbReference>
<feature type="compositionally biased region" description="Low complexity" evidence="6">
    <location>
        <begin position="1468"/>
        <end position="1487"/>
    </location>
</feature>
<sequence length="2074" mass="222092">MTRTDAVDRRLANDPIAIVGVAGMFPKARDVQEFWDNIVASRDCSEEVPEAWWSTDDHYDPDPFAEDRTYCRRGAFLAPVVFDPREFGMPPNSVDSVGLVQLLSLMVAKDVLADAARGRRDWLDPEHAGVVLGVCGTNSTLIPLASRLLAPEMVRTMVAFGIPEEQARRVMRTRLAGLPPWTEDSFPGVLGNIVSGRIANRLNLRAANHTVDAACASSLAALRSAVDELLCRRADLMLTGGCDADNSIVPYMCFSKTPALSLSGRVRPFDAEADGTLVGEGVGMLALKRLDDAERDEDRVYAVLRGLGSSSDGMAQSIYAPCGEGQLVALRRAYEDADCPPRSVGLIEAHGTGTPAGDGVELNALSELLGAPGEHRFVAVGSVKSQIGHTKAAAGIAGMIKAVLALHHKVLPPTINVDTPSPAATGENSPLYLNTTTRPWVRDASREVRRAGVSAFGFGGVNYHAVLEEHRGGAGAPEHALHRTPRAWLWHAADPDELRRRLEREEAPDDGPVPAGHARVGFVATSTEHRDALVATAIQQLRVSSDHDSWSHTRGIHYRRRALPPETKVGALFTGQGSQYVEMGLHAALAVPPVRAAFDIANVLFPSSDSLARAVFPPPGDPEGRACEDRLRRTAYAQSAIGALSMGQYRYLRELGFVPHGLLGHSFGELTALWAAGVWDDETFTALARARGQAMTPPPGREDAVGTLAAVRAPEPELRQALSMHTELTVCNRNAPNEHVVGGPAPAVERFVRECVTRGVPAQRLPVAAAFHTSHVQHAVEAFGAACAATAFAPPALRVYANTAGAAYGQDPEANRRTLVEQLCRPVDFAARLEEMYADGIRIFVEFGPRHTLTGLVERTLGERGVTAISCDIGGAADSCAALKQAAIRLSVLGLPLSGIDRYDVPPRAERPTPSKVARTLEGPLFATVSRRPAYERLLAEEGSRSAVELRRALSPEPESPAPAVAADPAAREWQPDPLSRAAAEHLAAHTRYLDGQLHTAEQLTRLLSRSAADGPMDASLAAAVRAVTEHSLALGNAHTRAGEVVASLLRLPAVGPASLPGTYPQGDARPELPGPLTADDASPSPAAPPAGEPPADVGDSQGSDKSALAQLWAVERGDAEDERLPMDIDGLDPEELERVFREIVAEKTGYDIDMIEPDMDIQLDLGIDSLKQVEIGAEMWRRYPVISRTELYQFSEARTVRELTEKLHEVVASSRPQLQLSFGDGELGRAFVALRELPEPDVCPHAYPDQPHALLLDDGGDLSATLDAALSSRGWRTSRLRVPCAVPATAEEQTRTWGLGDWEEATLSGGLAEVLADAPRLDLCVLPISPSAALPAAQVVEQLRHAVLVAKHVCPALRAAAAGGRRAGLVTVTQLDGALGYAGTGGAPALALASGLSGLAKTVALEETSLFCRALDFMPGLLAQHVGDAFIAEITDLATDLREVARDGTARRTPFLSDTPFPPEYLRPSLPSPREAEPAAAREAGPTTALTGEDLLLITGGASGITSWCVAALAREHRCGYLLLGRTPLTEEPEWAAGADSAEDLRAALDTRAREAGEDPGDPAIHTRLDEHAEQLLYQRRIRTALDELRAQGVEAEYVAADVLDAQALAQALAPYAPRVTGVIHGAGVLGDKPLAEMTAESLTPVVDTKLRGIHHVLDALHIDRLRHLVLFSSVSGLWGNLRQADYALASEALTRFGCAFQTAHPRCRVVSFVWGPWTGGMAAPMQRLFKEAGVPVLTREAGCAYFLARMSGRDRDAAGVTVAGPLGPLYRRVDRLPPAGLTAYRVLTGLGQEPVLCDHRIGQVPVLPMTAAAGWALHMVERAHGGSQPVVEFRDFRIARGIFFPEGHPERYRIHLVPDPEAGPDTVRATVHDATTADEQLHYAGVFRRAERPPEAPREQLPRYEITEGLHPGYDDGRLFHGPTLAGLRNGRVDESDRLIVTARMPDPPLGKGAFGGRLYSPALADLLLQAALLDLLRQGGDGLLPLPVSVERVELFSPLPDDEPFVIISAVDSGDNPLFATGTLTACTPDGRIHQRWSGVRALWIEPETAVRGTTARAGSPIYSQVLPGTS</sequence>
<dbReference type="InterPro" id="IPR009081">
    <property type="entry name" value="PP-bd_ACP"/>
</dbReference>
<accession>A0A2N8PKJ6</accession>
<dbReference type="GO" id="GO:0016747">
    <property type="term" value="F:acyltransferase activity, transferring groups other than amino-acyl groups"/>
    <property type="evidence" value="ECO:0007669"/>
    <property type="project" value="UniProtKB-ARBA"/>
</dbReference>
<evidence type="ECO:0000313" key="11">
    <source>
        <dbReference type="Proteomes" id="UP000236047"/>
    </source>
</evidence>
<dbReference type="SUPFAM" id="SSF51735">
    <property type="entry name" value="NAD(P)-binding Rossmann-fold domains"/>
    <property type="match status" value="1"/>
</dbReference>
<dbReference type="Gene3D" id="3.40.366.10">
    <property type="entry name" value="Malonyl-Coenzyme A Acyl Carrier Protein, domain 2"/>
    <property type="match status" value="1"/>
</dbReference>
<dbReference type="InterPro" id="IPR014043">
    <property type="entry name" value="Acyl_transferase_dom"/>
</dbReference>
<dbReference type="InterPro" id="IPR014031">
    <property type="entry name" value="Ketoacyl_synth_C"/>
</dbReference>
<gene>
    <name evidence="10" type="ORF">AOB60_12985</name>
</gene>
<dbReference type="Pfam" id="PF00550">
    <property type="entry name" value="PP-binding"/>
    <property type="match status" value="1"/>
</dbReference>
<feature type="active site" description="Proton donor; for dehydratase activity" evidence="5">
    <location>
        <position position="1968"/>
    </location>
</feature>
<dbReference type="SUPFAM" id="SSF47336">
    <property type="entry name" value="ACP-like"/>
    <property type="match status" value="1"/>
</dbReference>
<feature type="region of interest" description="N-terminal hotdog fold" evidence="5">
    <location>
        <begin position="1769"/>
        <end position="1896"/>
    </location>
</feature>
<comment type="caution">
    <text evidence="10">The sequence shown here is derived from an EMBL/GenBank/DDBJ whole genome shotgun (WGS) entry which is preliminary data.</text>
</comment>
<evidence type="ECO:0000256" key="4">
    <source>
        <dbReference type="ARBA" id="ARBA00023194"/>
    </source>
</evidence>
<dbReference type="Gene3D" id="3.40.47.10">
    <property type="match status" value="1"/>
</dbReference>
<keyword evidence="1" id="KW-0596">Phosphopantetheine</keyword>
<dbReference type="Gene3D" id="3.30.70.250">
    <property type="entry name" value="Malonyl-CoA ACP transacylase, ACP-binding"/>
    <property type="match status" value="1"/>
</dbReference>
<dbReference type="Gene3D" id="3.10.129.110">
    <property type="entry name" value="Polyketide synthase dehydratase"/>
    <property type="match status" value="1"/>
</dbReference>
<dbReference type="Pfam" id="PF02801">
    <property type="entry name" value="Ketoacyl-synt_C"/>
    <property type="match status" value="1"/>
</dbReference>
<evidence type="ECO:0000256" key="2">
    <source>
        <dbReference type="ARBA" id="ARBA00022553"/>
    </source>
</evidence>
<dbReference type="InterPro" id="IPR016036">
    <property type="entry name" value="Malonyl_transacylase_ACP-bd"/>
</dbReference>
<dbReference type="PROSITE" id="PS00012">
    <property type="entry name" value="PHOSPHOPANTETHEINE"/>
    <property type="match status" value="1"/>
</dbReference>
<dbReference type="SUPFAM" id="SSF52151">
    <property type="entry name" value="FabD/lysophospholipase-like"/>
    <property type="match status" value="1"/>
</dbReference>
<feature type="active site" description="Proton acceptor; for dehydratase activity" evidence="5">
    <location>
        <position position="1801"/>
    </location>
</feature>
<dbReference type="SUPFAM" id="SSF55048">
    <property type="entry name" value="Probable ACP-binding domain of malonyl-CoA ACP transacylase"/>
    <property type="match status" value="1"/>
</dbReference>
<evidence type="ECO:0000256" key="6">
    <source>
        <dbReference type="SAM" id="MobiDB-lite"/>
    </source>
</evidence>
<evidence type="ECO:0000259" key="8">
    <source>
        <dbReference type="PROSITE" id="PS52004"/>
    </source>
</evidence>
<evidence type="ECO:0000259" key="7">
    <source>
        <dbReference type="PROSITE" id="PS50075"/>
    </source>
</evidence>
<dbReference type="Pfam" id="PF21089">
    <property type="entry name" value="PKS_DH_N"/>
    <property type="match status" value="1"/>
</dbReference>
<dbReference type="InterPro" id="IPR020841">
    <property type="entry name" value="PKS_Beta-ketoAc_synthase_dom"/>
</dbReference>
<feature type="region of interest" description="C-terminal hotdog fold" evidence="5">
    <location>
        <begin position="1907"/>
        <end position="2054"/>
    </location>
</feature>
<dbReference type="PANTHER" id="PTHR43074">
    <property type="entry name" value="OMEGA-3 POLYUNSATURATED FATTY ACID SYNTHASE PFAB-RELATED"/>
    <property type="match status" value="1"/>
</dbReference>
<dbReference type="InterPro" id="IPR049900">
    <property type="entry name" value="PKS_mFAS_DH"/>
</dbReference>
<evidence type="ECO:0000256" key="5">
    <source>
        <dbReference type="PROSITE-ProRule" id="PRU01363"/>
    </source>
</evidence>
<dbReference type="Pfam" id="PF08659">
    <property type="entry name" value="KR"/>
    <property type="match status" value="1"/>
</dbReference>
<dbReference type="InterPro" id="IPR036291">
    <property type="entry name" value="NAD(P)-bd_dom_sf"/>
</dbReference>